<dbReference type="STRING" id="1341695.BBOMB_1492"/>
<accession>A0A086BNW2</accession>
<evidence type="ECO:0000313" key="2">
    <source>
        <dbReference type="Proteomes" id="UP000028730"/>
    </source>
</evidence>
<reference evidence="1 2" key="1">
    <citation type="journal article" date="2014" name="Appl. Environ. Microbiol.">
        <title>Genomic encyclopedia of type strains of the genus Bifidobacterium.</title>
        <authorList>
            <person name="Milani C."/>
            <person name="Lugli G.A."/>
            <person name="Duranti S."/>
            <person name="Turroni F."/>
            <person name="Bottacini F."/>
            <person name="Mangifesta M."/>
            <person name="Sanchez B."/>
            <person name="Viappiani A."/>
            <person name="Mancabelli L."/>
            <person name="Taminiau B."/>
            <person name="Delcenserie V."/>
            <person name="Barrangou R."/>
            <person name="Margolles A."/>
            <person name="van Sinderen D."/>
            <person name="Ventura M."/>
        </authorList>
    </citation>
    <scope>NUCLEOTIDE SEQUENCE [LARGE SCALE GENOMIC DNA]</scope>
    <source>
        <strain evidence="1 2">DSM 19703</strain>
    </source>
</reference>
<name>A0A086BNW2_9BIFI</name>
<dbReference type="Proteomes" id="UP000028730">
    <property type="component" value="Unassembled WGS sequence"/>
</dbReference>
<comment type="caution">
    <text evidence="1">The sequence shown here is derived from an EMBL/GenBank/DDBJ whole genome shotgun (WGS) entry which is preliminary data.</text>
</comment>
<dbReference type="AlphaFoldDB" id="A0A086BNW2"/>
<protein>
    <submittedName>
        <fullName evidence="1">Uncharacterized protein</fullName>
    </submittedName>
</protein>
<dbReference type="EMBL" id="ATLK01000002">
    <property type="protein sequence ID" value="KFF30626.1"/>
    <property type="molecule type" value="Genomic_DNA"/>
</dbReference>
<evidence type="ECO:0000313" key="1">
    <source>
        <dbReference type="EMBL" id="KFF30626.1"/>
    </source>
</evidence>
<proteinExistence type="predicted"/>
<organism evidence="1 2">
    <name type="scientific">Bifidobacterium bombi DSM 19703</name>
    <dbReference type="NCBI Taxonomy" id="1341695"/>
    <lineage>
        <taxon>Bacteria</taxon>
        <taxon>Bacillati</taxon>
        <taxon>Actinomycetota</taxon>
        <taxon>Actinomycetes</taxon>
        <taxon>Bifidobacteriales</taxon>
        <taxon>Bifidobacteriaceae</taxon>
        <taxon>Bifidobacterium</taxon>
    </lineage>
</organism>
<gene>
    <name evidence="1" type="ORF">BBOMB_1492</name>
</gene>
<keyword evidence="2" id="KW-1185">Reference proteome</keyword>
<sequence>MINQVLMQCATGCILVASVLAFSNVSPKRRDTNKGASLAGAFFAFLGAPIDSSQPDN</sequence>